<dbReference type="SFLD" id="SFLDS00019">
    <property type="entry name" value="Glutathione_Transferase_(cytos"/>
    <property type="match status" value="1"/>
</dbReference>
<dbReference type="PANTHER" id="PTHR42673:SF22">
    <property type="entry name" value="GST N-TERMINAL DOMAIN-CONTAINING PROTEIN"/>
    <property type="match status" value="1"/>
</dbReference>
<evidence type="ECO:0000313" key="3">
    <source>
        <dbReference type="Proteomes" id="UP000076532"/>
    </source>
</evidence>
<dbReference type="Pfam" id="PF13410">
    <property type="entry name" value="GST_C_2"/>
    <property type="match status" value="1"/>
</dbReference>
<dbReference type="GO" id="GO:0006559">
    <property type="term" value="P:L-phenylalanine catabolic process"/>
    <property type="evidence" value="ECO:0007669"/>
    <property type="project" value="TreeGrafter"/>
</dbReference>
<dbReference type="SUPFAM" id="SSF52833">
    <property type="entry name" value="Thioredoxin-like"/>
    <property type="match status" value="1"/>
</dbReference>
<dbReference type="InterPro" id="IPR036249">
    <property type="entry name" value="Thioredoxin-like_sf"/>
</dbReference>
<dbReference type="GO" id="GO:0004364">
    <property type="term" value="F:glutathione transferase activity"/>
    <property type="evidence" value="ECO:0007669"/>
    <property type="project" value="TreeGrafter"/>
</dbReference>
<dbReference type="GO" id="GO:0006749">
    <property type="term" value="P:glutathione metabolic process"/>
    <property type="evidence" value="ECO:0007669"/>
    <property type="project" value="TreeGrafter"/>
</dbReference>
<accession>A0A166NG88</accession>
<dbReference type="Proteomes" id="UP000076532">
    <property type="component" value="Unassembled WGS sequence"/>
</dbReference>
<dbReference type="InterPro" id="IPR040079">
    <property type="entry name" value="Glutathione_S-Trfase"/>
</dbReference>
<proteinExistence type="predicted"/>
<protein>
    <submittedName>
        <fullName evidence="2">Glutamine amidotransferase subunit pdxT</fullName>
    </submittedName>
</protein>
<dbReference type="OrthoDB" id="202840at2759"/>
<name>A0A166NG88_9AGAM</name>
<sequence length="271" mass="30995">MSSFQPPSNDSEPPRFSLVGCYTRYSTWTARVVAILEYYEIPYKATYFNLSPEARIELKKLSPTGLVPVLIDRTLSAEIRINDSLAISEYIAETHPSLPLWPKDPQLRALARSAAAEMHAGFSAIRNEFSANFLAVYRGNIPISPQALREIERMLSLWGESRKLTAKRLGESGEEDAGFLFGAFSIADAFFWPILWRFRSYGLPLGSAGPEAIEWMRKMWSDPVIKRMSKDAFRQARDPKTRMEQYEDVFEGRDDITRGDFNEDWEFVVEA</sequence>
<dbReference type="GO" id="GO:0016034">
    <property type="term" value="F:maleylacetoacetate isomerase activity"/>
    <property type="evidence" value="ECO:0007669"/>
    <property type="project" value="TreeGrafter"/>
</dbReference>
<keyword evidence="2" id="KW-0315">Glutamine amidotransferase</keyword>
<dbReference type="InterPro" id="IPR004045">
    <property type="entry name" value="Glutathione_S-Trfase_N"/>
</dbReference>
<dbReference type="InterPro" id="IPR036282">
    <property type="entry name" value="Glutathione-S-Trfase_C_sf"/>
</dbReference>
<reference evidence="2 3" key="1">
    <citation type="journal article" date="2016" name="Mol. Biol. Evol.">
        <title>Comparative Genomics of Early-Diverging Mushroom-Forming Fungi Provides Insights into the Origins of Lignocellulose Decay Capabilities.</title>
        <authorList>
            <person name="Nagy L.G."/>
            <person name="Riley R."/>
            <person name="Tritt A."/>
            <person name="Adam C."/>
            <person name="Daum C."/>
            <person name="Floudas D."/>
            <person name="Sun H."/>
            <person name="Yadav J.S."/>
            <person name="Pangilinan J."/>
            <person name="Larsson K.H."/>
            <person name="Matsuura K."/>
            <person name="Barry K."/>
            <person name="Labutti K."/>
            <person name="Kuo R."/>
            <person name="Ohm R.A."/>
            <person name="Bhattacharya S.S."/>
            <person name="Shirouzu T."/>
            <person name="Yoshinaga Y."/>
            <person name="Martin F.M."/>
            <person name="Grigoriev I.V."/>
            <person name="Hibbett D.S."/>
        </authorList>
    </citation>
    <scope>NUCLEOTIDE SEQUENCE [LARGE SCALE GENOMIC DNA]</scope>
    <source>
        <strain evidence="2 3">CBS 109695</strain>
    </source>
</reference>
<keyword evidence="3" id="KW-1185">Reference proteome</keyword>
<dbReference type="EMBL" id="KV417523">
    <property type="protein sequence ID" value="KZP24974.1"/>
    <property type="molecule type" value="Genomic_DNA"/>
</dbReference>
<dbReference type="SUPFAM" id="SSF47616">
    <property type="entry name" value="GST C-terminal domain-like"/>
    <property type="match status" value="1"/>
</dbReference>
<dbReference type="Pfam" id="PF13409">
    <property type="entry name" value="GST_N_2"/>
    <property type="match status" value="1"/>
</dbReference>
<organism evidence="2 3">
    <name type="scientific">Athelia psychrophila</name>
    <dbReference type="NCBI Taxonomy" id="1759441"/>
    <lineage>
        <taxon>Eukaryota</taxon>
        <taxon>Fungi</taxon>
        <taxon>Dikarya</taxon>
        <taxon>Basidiomycota</taxon>
        <taxon>Agaricomycotina</taxon>
        <taxon>Agaricomycetes</taxon>
        <taxon>Agaricomycetidae</taxon>
        <taxon>Atheliales</taxon>
        <taxon>Atheliaceae</taxon>
        <taxon>Athelia</taxon>
    </lineage>
</organism>
<dbReference type="PROSITE" id="PS50404">
    <property type="entry name" value="GST_NTER"/>
    <property type="match status" value="1"/>
</dbReference>
<dbReference type="Gene3D" id="1.20.1050.10">
    <property type="match status" value="1"/>
</dbReference>
<gene>
    <name evidence="2" type="ORF">FIBSPDRAFT_856337</name>
</gene>
<evidence type="ECO:0000259" key="1">
    <source>
        <dbReference type="PROSITE" id="PS50404"/>
    </source>
</evidence>
<dbReference type="AlphaFoldDB" id="A0A166NG88"/>
<dbReference type="Gene3D" id="3.40.30.10">
    <property type="entry name" value="Glutaredoxin"/>
    <property type="match status" value="1"/>
</dbReference>
<evidence type="ECO:0000313" key="2">
    <source>
        <dbReference type="EMBL" id="KZP24974.1"/>
    </source>
</evidence>
<dbReference type="STRING" id="436010.A0A166NG88"/>
<feature type="domain" description="GST N-terminal" evidence="1">
    <location>
        <begin position="16"/>
        <end position="99"/>
    </location>
</feature>
<dbReference type="PANTHER" id="PTHR42673">
    <property type="entry name" value="MALEYLACETOACETATE ISOMERASE"/>
    <property type="match status" value="1"/>
</dbReference>